<dbReference type="Proteomes" id="UP000231644">
    <property type="component" value="Unassembled WGS sequence"/>
</dbReference>
<feature type="compositionally biased region" description="Low complexity" evidence="1">
    <location>
        <begin position="43"/>
        <end position="54"/>
    </location>
</feature>
<evidence type="ECO:0000256" key="1">
    <source>
        <dbReference type="SAM" id="MobiDB-lite"/>
    </source>
</evidence>
<accession>A0A1I1J2R7</accession>
<proteinExistence type="predicted"/>
<feature type="region of interest" description="Disordered" evidence="1">
    <location>
        <begin position="1"/>
        <end position="89"/>
    </location>
</feature>
<name>A0A1I1J2R7_9RHOB</name>
<sequence length="138" mass="14863">MMQTESAMPPAEVARVSQVALSPTQKQIVDKMLARTDTTSRPAATSSEETTGATVVKLPLRDTGQAQGQSAPRDTARVNRHAPGWPDSPQVQTLASIVAEVLADTDDIPPEEDFTTMLLQKLEEAGLDTSRPIVDFYA</sequence>
<organism evidence="2 3">
    <name type="scientific">Pseudooceanicola nitratireducens</name>
    <dbReference type="NCBI Taxonomy" id="517719"/>
    <lineage>
        <taxon>Bacteria</taxon>
        <taxon>Pseudomonadati</taxon>
        <taxon>Pseudomonadota</taxon>
        <taxon>Alphaproteobacteria</taxon>
        <taxon>Rhodobacterales</taxon>
        <taxon>Paracoccaceae</taxon>
        <taxon>Pseudooceanicola</taxon>
    </lineage>
</organism>
<evidence type="ECO:0000313" key="2">
    <source>
        <dbReference type="EMBL" id="SFC42302.1"/>
    </source>
</evidence>
<evidence type="ECO:0000313" key="3">
    <source>
        <dbReference type="Proteomes" id="UP000231644"/>
    </source>
</evidence>
<protein>
    <submittedName>
        <fullName evidence="2">Uncharacterized protein</fullName>
    </submittedName>
</protein>
<dbReference type="AlphaFoldDB" id="A0A1I1J2R7"/>
<dbReference type="EMBL" id="FOLX01000001">
    <property type="protein sequence ID" value="SFC42302.1"/>
    <property type="molecule type" value="Genomic_DNA"/>
</dbReference>
<keyword evidence="3" id="KW-1185">Reference proteome</keyword>
<gene>
    <name evidence="2" type="ORF">SAMN05421762_0862</name>
</gene>
<reference evidence="2 3" key="1">
    <citation type="submission" date="2016-10" db="EMBL/GenBank/DDBJ databases">
        <authorList>
            <person name="de Groot N.N."/>
        </authorList>
    </citation>
    <scope>NUCLEOTIDE SEQUENCE [LARGE SCALE GENOMIC DNA]</scope>
    <source>
        <strain evidence="2 3">DSM 29619</strain>
    </source>
</reference>